<keyword evidence="3" id="KW-0238">DNA-binding</keyword>
<dbReference type="GO" id="GO:0003677">
    <property type="term" value="F:DNA binding"/>
    <property type="evidence" value="ECO:0007669"/>
    <property type="project" value="UniProtKB-KW"/>
</dbReference>
<dbReference type="RefSeq" id="WP_073336607.1">
    <property type="nucleotide sequence ID" value="NZ_FQXM01000003.1"/>
</dbReference>
<evidence type="ECO:0000256" key="5">
    <source>
        <dbReference type="SAM" id="Coils"/>
    </source>
</evidence>
<keyword evidence="2" id="KW-0680">Restriction system</keyword>
<dbReference type="GO" id="GO:0009307">
    <property type="term" value="P:DNA restriction-modification system"/>
    <property type="evidence" value="ECO:0007669"/>
    <property type="project" value="UniProtKB-KW"/>
</dbReference>
<dbReference type="InterPro" id="IPR000055">
    <property type="entry name" value="Restrct_endonuc_typeI_TRD"/>
</dbReference>
<dbReference type="STRING" id="1121316.SAMN02745207_00465"/>
<dbReference type="PANTHER" id="PTHR43140">
    <property type="entry name" value="TYPE-1 RESTRICTION ENZYME ECOKI SPECIFICITY PROTEIN"/>
    <property type="match status" value="1"/>
</dbReference>
<evidence type="ECO:0000313" key="8">
    <source>
        <dbReference type="Proteomes" id="UP000184447"/>
    </source>
</evidence>
<keyword evidence="5" id="KW-0175">Coiled coil</keyword>
<dbReference type="OrthoDB" id="9795776at2"/>
<sequence length="567" mass="64818">MDMLLEQFKTIFDRPEKVKKLREYILQLAVRGKLVEQDVNDEPASVLLEKIKEEKERLVKEKKIKKEKELPEIGEDEVPYELPEGWEWVRLGSLGITQTGTTPSTKNNEYFNGKTPFIKPGDISHKGINFNNESLTELGLTKGRLINKNSVLMVCIGGSIGKNYFAERECSCNQQINSITGLGTIECKFLYYFLSSIEFYNQILLNATGSATPIINKSKWENLSIQLPPLNEQKRIVEKVDSLMDLCDKLEAYLEKKVKYGALSSKSIFNSIGNCKSSEELEEVLKFIITNFKELTLGDDAVKELKNGILQLAVQGKLVPQEKNDEPASVLLKKIKEEKDRLVKEKKIKKEKELPEIGEDEKNYFIPENWQYIRLGDLANIITDGTHQTPRYTEEGMMFLSAQNVKPFKFMPNKCRYVSIEDYEKYIKNVKPEEGDILLTRVGSNIGEATVIDQELDFAIYVSLCLIKFNKLYMDSKYVCLWLNSPDGTNKSISNILGRGTSQGNLNLTLIRNFIIPIPPLNEQKQIIEKVDSLMALCDELEKRIEQSKKNSELLMESVLQEAFNIN</sequence>
<dbReference type="EMBL" id="FQXM01000003">
    <property type="protein sequence ID" value="SHH24221.1"/>
    <property type="molecule type" value="Genomic_DNA"/>
</dbReference>
<gene>
    <name evidence="7" type="ORF">SAMN02745207_00465</name>
</gene>
<dbReference type="Pfam" id="PF01420">
    <property type="entry name" value="Methylase_S"/>
    <property type="match status" value="2"/>
</dbReference>
<dbReference type="PANTHER" id="PTHR43140:SF1">
    <property type="entry name" value="TYPE I RESTRICTION ENZYME ECOKI SPECIFICITY SUBUNIT"/>
    <property type="match status" value="1"/>
</dbReference>
<organism evidence="7 8">
    <name type="scientific">Clostridium grantii DSM 8605</name>
    <dbReference type="NCBI Taxonomy" id="1121316"/>
    <lineage>
        <taxon>Bacteria</taxon>
        <taxon>Bacillati</taxon>
        <taxon>Bacillota</taxon>
        <taxon>Clostridia</taxon>
        <taxon>Eubacteriales</taxon>
        <taxon>Clostridiaceae</taxon>
        <taxon>Clostridium</taxon>
    </lineage>
</organism>
<evidence type="ECO:0000256" key="4">
    <source>
        <dbReference type="ARBA" id="ARBA00038652"/>
    </source>
</evidence>
<evidence type="ECO:0000256" key="2">
    <source>
        <dbReference type="ARBA" id="ARBA00022747"/>
    </source>
</evidence>
<accession>A0A1M5RD74</accession>
<evidence type="ECO:0000259" key="6">
    <source>
        <dbReference type="Pfam" id="PF01420"/>
    </source>
</evidence>
<keyword evidence="8" id="KW-1185">Reference proteome</keyword>
<dbReference type="Proteomes" id="UP000184447">
    <property type="component" value="Unassembled WGS sequence"/>
</dbReference>
<evidence type="ECO:0000313" key="7">
    <source>
        <dbReference type="EMBL" id="SHH24221.1"/>
    </source>
</evidence>
<reference evidence="7 8" key="1">
    <citation type="submission" date="2016-11" db="EMBL/GenBank/DDBJ databases">
        <authorList>
            <person name="Jaros S."/>
            <person name="Januszkiewicz K."/>
            <person name="Wedrychowicz H."/>
        </authorList>
    </citation>
    <scope>NUCLEOTIDE SEQUENCE [LARGE SCALE GENOMIC DNA]</scope>
    <source>
        <strain evidence="7 8">DSM 8605</strain>
    </source>
</reference>
<feature type="domain" description="Type I restriction modification DNA specificity" evidence="6">
    <location>
        <begin position="83"/>
        <end position="259"/>
    </location>
</feature>
<dbReference type="CDD" id="cd17293">
    <property type="entry name" value="RMtype1_S_Ppo21ORF8840P_TRD1-CR1_like"/>
    <property type="match status" value="1"/>
</dbReference>
<dbReference type="Gene3D" id="3.90.220.20">
    <property type="entry name" value="DNA methylase specificity domains"/>
    <property type="match status" value="2"/>
</dbReference>
<feature type="coiled-coil region" evidence="5">
    <location>
        <begin position="524"/>
        <end position="558"/>
    </location>
</feature>
<dbReference type="InterPro" id="IPR051212">
    <property type="entry name" value="Type-I_RE_S_subunit"/>
</dbReference>
<evidence type="ECO:0000256" key="1">
    <source>
        <dbReference type="ARBA" id="ARBA00010923"/>
    </source>
</evidence>
<comment type="similarity">
    <text evidence="1">Belongs to the type-I restriction system S methylase family.</text>
</comment>
<proteinExistence type="inferred from homology"/>
<protein>
    <submittedName>
        <fullName evidence="7">Type I restriction enzyme, S subunit</fullName>
    </submittedName>
</protein>
<feature type="domain" description="Type I restriction modification DNA specificity" evidence="6">
    <location>
        <begin position="367"/>
        <end position="547"/>
    </location>
</feature>
<name>A0A1M5RD74_9CLOT</name>
<dbReference type="CDD" id="cd17246">
    <property type="entry name" value="RMtype1_S_SonII-TRD2-CR2_like"/>
    <property type="match status" value="1"/>
</dbReference>
<dbReference type="SUPFAM" id="SSF116734">
    <property type="entry name" value="DNA methylase specificity domain"/>
    <property type="match status" value="2"/>
</dbReference>
<dbReference type="AlphaFoldDB" id="A0A1M5RD74"/>
<dbReference type="InterPro" id="IPR044946">
    <property type="entry name" value="Restrct_endonuc_typeI_TRD_sf"/>
</dbReference>
<evidence type="ECO:0000256" key="3">
    <source>
        <dbReference type="ARBA" id="ARBA00023125"/>
    </source>
</evidence>
<comment type="subunit">
    <text evidence="4">The methyltransferase is composed of M and S polypeptides.</text>
</comment>